<sequence length="513" mass="56522">MSCDTVTVVFDLRYTDWELFDSSREVFITTVGNLFAIALSNLSQKQPYSLRLMATSGTSLLPVYDSACDRDNTKKTGIINADKSTCGGSSNVFDVVRSLSELTPVRSPSRDTDRHVVGILQRQHKNYSSDKLQHHSLIFFTTFTTIGDFSNLVHSTVPAALPFLNDRWVSIHLDATAFTTTSLALTPATRSIRCPIAPACIRTALQQALATALSPVLPLVQVSLRYGRYTVPCIANRTYFTIPGRCCAAKDLEDTNDVEERNTLVFCGGRVCSSEYEREYHTTQELVLTASGIVNADVVDDAHLYGEAWVLRGCESLGGYTRSPGEWLHHLATELRGDALLLRTQQPLLNPPHQLAFPSSLFVGFFMQSDEMYLRAVIPPELRVERVESIALKASNSGGGGRLDPTLAAELRKATEALRDCRGEVELRQPVGVCRVLTQLRLDPSLQLRLERCRLKALCGGRLSAPFTLTAGDAIFPLFFVLSFVCHFGVSSTCKHVLSATTLLAAVWCTCPF</sequence>
<organism evidence="2 3">
    <name type="scientific">Trypanosoma brucei equiperdum</name>
    <dbReference type="NCBI Taxonomy" id="630700"/>
    <lineage>
        <taxon>Eukaryota</taxon>
        <taxon>Discoba</taxon>
        <taxon>Euglenozoa</taxon>
        <taxon>Kinetoplastea</taxon>
        <taxon>Metakinetoplastina</taxon>
        <taxon>Trypanosomatida</taxon>
        <taxon>Trypanosomatidae</taxon>
        <taxon>Trypanosoma</taxon>
    </lineage>
</organism>
<reference evidence="2 3" key="1">
    <citation type="submission" date="2018-09" db="EMBL/GenBank/DDBJ databases">
        <title>whole genome sequence of T. equiperdum IVM-t1 strain.</title>
        <authorList>
            <person name="Suganuma K."/>
        </authorList>
    </citation>
    <scope>NUCLEOTIDE SEQUENCE [LARGE SCALE GENOMIC DNA]</scope>
    <source>
        <strain evidence="2 3">IVM-t1</strain>
    </source>
</reference>
<accession>A0A3L6L8R2</accession>
<proteinExistence type="predicted"/>
<gene>
    <name evidence="2" type="ORF">DPX39_050019000</name>
</gene>
<evidence type="ECO:0000259" key="1">
    <source>
        <dbReference type="Pfam" id="PF23734"/>
    </source>
</evidence>
<comment type="caution">
    <text evidence="2">The sequence shown here is derived from an EMBL/GenBank/DDBJ whole genome shotgun (WGS) entry which is preliminary data.</text>
</comment>
<dbReference type="EMBL" id="QSBY01000005">
    <property type="protein sequence ID" value="RHW72645.1"/>
    <property type="molecule type" value="Genomic_DNA"/>
</dbReference>
<evidence type="ECO:0000313" key="2">
    <source>
        <dbReference type="EMBL" id="RHW72645.1"/>
    </source>
</evidence>
<protein>
    <recommendedName>
        <fullName evidence="1">DUF7163 domain-containing protein</fullName>
    </recommendedName>
</protein>
<feature type="domain" description="DUF7163" evidence="1">
    <location>
        <begin position="3"/>
        <end position="217"/>
    </location>
</feature>
<dbReference type="Proteomes" id="UP000266743">
    <property type="component" value="Chromosome 5"/>
</dbReference>
<name>A0A3L6L8R2_9TRYP</name>
<dbReference type="Pfam" id="PF23734">
    <property type="entry name" value="DUF7163"/>
    <property type="match status" value="1"/>
</dbReference>
<dbReference type="InterPro" id="IPR055587">
    <property type="entry name" value="DUF7163"/>
</dbReference>
<dbReference type="AlphaFoldDB" id="A0A3L6L8R2"/>
<evidence type="ECO:0000313" key="3">
    <source>
        <dbReference type="Proteomes" id="UP000266743"/>
    </source>
</evidence>